<protein>
    <submittedName>
        <fullName evidence="1">Bifunctional tRNA (5-methylaminomethyl-2-thiouridine)(34)-methyltransferase MnmD/FAD-dependent 5-carboxymethylaminomethyl-2-thiouridine(34) oxidoreductase MnmC</fullName>
    </submittedName>
</protein>
<dbReference type="InterPro" id="IPR047785">
    <property type="entry name" value="tRNA_MNMC2"/>
</dbReference>
<dbReference type="InterPro" id="IPR023032">
    <property type="entry name" value="tRNA_MAMT_biosynth_bifunc_MnmC"/>
</dbReference>
<evidence type="ECO:0000313" key="2">
    <source>
        <dbReference type="Proteomes" id="UP001548189"/>
    </source>
</evidence>
<organism evidence="1 2">
    <name type="scientific">Aliikangiella maris</name>
    <dbReference type="NCBI Taxonomy" id="3162458"/>
    <lineage>
        <taxon>Bacteria</taxon>
        <taxon>Pseudomonadati</taxon>
        <taxon>Pseudomonadota</taxon>
        <taxon>Gammaproteobacteria</taxon>
        <taxon>Oceanospirillales</taxon>
        <taxon>Pleioneaceae</taxon>
        <taxon>Aliikangiella</taxon>
    </lineage>
</organism>
<dbReference type="Gene3D" id="3.40.50.150">
    <property type="entry name" value="Vaccinia Virus protein VP39"/>
    <property type="match status" value="1"/>
</dbReference>
<dbReference type="Proteomes" id="UP001548189">
    <property type="component" value="Unassembled WGS sequence"/>
</dbReference>
<dbReference type="NCBIfam" id="TIGR03197">
    <property type="entry name" value="MnmC_Cterm"/>
    <property type="match status" value="1"/>
</dbReference>
<evidence type="ECO:0000313" key="1">
    <source>
        <dbReference type="EMBL" id="MET1254125.1"/>
    </source>
</evidence>
<dbReference type="NCBIfam" id="NF002481">
    <property type="entry name" value="PRK01747.1-2"/>
    <property type="match status" value="1"/>
</dbReference>
<dbReference type="InterPro" id="IPR017610">
    <property type="entry name" value="tRNA_S-uridine_synth_MnmC_C"/>
</dbReference>
<reference evidence="1 2" key="1">
    <citation type="submission" date="2024-06" db="EMBL/GenBank/DDBJ databases">
        <authorList>
            <person name="Li F."/>
        </authorList>
    </citation>
    <scope>NUCLEOTIDE SEQUENCE [LARGE SCALE GENOMIC DNA]</scope>
    <source>
        <strain evidence="1 2">GXAS 311</strain>
    </source>
</reference>
<dbReference type="InterPro" id="IPR008471">
    <property type="entry name" value="MnmC-like_methylTransf"/>
</dbReference>
<dbReference type="EMBL" id="JBEVCJ010000002">
    <property type="protein sequence ID" value="MET1254125.1"/>
    <property type="molecule type" value="Genomic_DNA"/>
</dbReference>
<dbReference type="Pfam" id="PF05430">
    <property type="entry name" value="Methyltransf_30"/>
    <property type="match status" value="1"/>
</dbReference>
<dbReference type="NCBIfam" id="NF033855">
    <property type="entry name" value="tRNA_MNMC2"/>
    <property type="match status" value="1"/>
</dbReference>
<dbReference type="InterPro" id="IPR006076">
    <property type="entry name" value="FAD-dep_OxRdtase"/>
</dbReference>
<keyword evidence="2" id="KW-1185">Reference proteome</keyword>
<name>A0ABV2BQA1_9GAMM</name>
<dbReference type="Pfam" id="PF01266">
    <property type="entry name" value="DAO"/>
    <property type="match status" value="1"/>
</dbReference>
<proteinExistence type="inferred from homology"/>
<accession>A0ABV2BQA1</accession>
<gene>
    <name evidence="1" type="primary">mnmC</name>
    <name evidence="1" type="ORF">ABVT43_03195</name>
</gene>
<dbReference type="SUPFAM" id="SSF51905">
    <property type="entry name" value="FAD/NAD(P)-binding domain"/>
    <property type="match status" value="1"/>
</dbReference>
<dbReference type="Gene3D" id="3.50.50.60">
    <property type="entry name" value="FAD/NAD(P)-binding domain"/>
    <property type="match status" value="1"/>
</dbReference>
<sequence length="715" mass="81216">MSSAHLQKFASISPAEIIWKNNQPYSHTFDDIYFSPNDGVAESNYVFIEGNNLAQDWLAQAQFIQDEPTEKSRPIKKHEYIIGELGFGSGLNFYNTVACWNDIFQKSHSDSAVQSPRLHYISIEKHPLRREDFIQISQNWPQFKTIADHLIAHYPSLTYGRHQIVFSSQKITLTLIFMPVADALDDLLQEKQLTNHLLKIDYWYLDGFAPSKNQSMWQQSVFESIAKLSISGTRLATFSVAAQVKKPLIDVGFILKKRKGFGRKREMLTATFHTLPATLNTKAPYINLKYERPWFTQKNMQRADTSQSIAIIGGGIAGCATAYYLTRQGYTVDLLEAKQQLAQQASGAAAGIFHPQLTLDMNFGSQLSWLGYLTMLQFLQQLSPEEKQSIIVQQGVKRYVETAHQQAQLCQLSKQLELTHWLPPSIDNSETRAIVFPHAAAINMTAFCQLLINKCQSQKLNILLAHDVASVQQANHQWVLTANNNATEIFQKHYDHIIYCGGVNHQSVIDFAFENAFEDTHISRGQTCLFKNARLSQTHQQVICEKNYFVPMRNQQVLIGSSFENFIDDQLQITTQHTLLKNTASLFESIGQYFPNIETFSQYPLDGKVGYRLHTHDRLPLVGGVIDPKKLRHDFQGLGQKRIRRTDLSHYNIPGLWLNTAYGSHGLTLGLIASKHITQLISQELSPLSQPLAQAIHPVRFIIQALKKRPDNPAY</sequence>
<comment type="caution">
    <text evidence="1">The sequence shown here is derived from an EMBL/GenBank/DDBJ whole genome shotgun (WGS) entry which is preliminary data.</text>
</comment>
<dbReference type="PANTHER" id="PTHR13847:SF283">
    <property type="entry name" value="TRNA 5-METHYLAMINOMETHYL-2-THIOURIDINE BIOSYNTHESIS BIFUNCTIONAL PROTEIN MNMC"/>
    <property type="match status" value="1"/>
</dbReference>
<dbReference type="Gene3D" id="3.30.9.10">
    <property type="entry name" value="D-Amino Acid Oxidase, subunit A, domain 2"/>
    <property type="match status" value="1"/>
</dbReference>
<dbReference type="InterPro" id="IPR029063">
    <property type="entry name" value="SAM-dependent_MTases_sf"/>
</dbReference>
<dbReference type="HAMAP" id="MF_01102">
    <property type="entry name" value="MnmC"/>
    <property type="match status" value="1"/>
</dbReference>
<dbReference type="InterPro" id="IPR036188">
    <property type="entry name" value="FAD/NAD-bd_sf"/>
</dbReference>
<dbReference type="PANTHER" id="PTHR13847">
    <property type="entry name" value="SARCOSINE DEHYDROGENASE-RELATED"/>
    <property type="match status" value="1"/>
</dbReference>